<protein>
    <submittedName>
        <fullName evidence="1">Uncharacterized protein</fullName>
    </submittedName>
</protein>
<dbReference type="AlphaFoldDB" id="A0A024E612"/>
<evidence type="ECO:0000313" key="2">
    <source>
        <dbReference type="Proteomes" id="UP000026913"/>
    </source>
</evidence>
<proteinExistence type="predicted"/>
<dbReference type="EMBL" id="CP005960">
    <property type="protein sequence ID" value="AHZ68076.1"/>
    <property type="molecule type" value="Genomic_DNA"/>
</dbReference>
<dbReference type="KEGG" id="pman:OU5_0997"/>
<dbReference type="HOGENOM" id="CLU_3028968_0_0_6"/>
<gene>
    <name evidence="1" type="ORF">OU5_0997</name>
</gene>
<accession>A0A024E612</accession>
<sequence length="55" mass="6003">MGLTDEGALPTTDKTHSYFFHGNTHRNVSLFEAVFGGFSGMHPKADVTGYIVTEI</sequence>
<dbReference type="Proteomes" id="UP000026913">
    <property type="component" value="Chromosome"/>
</dbReference>
<reference evidence="1 2" key="1">
    <citation type="journal article" date="2012" name="J. Bacteriol.">
        <title>Genome sequence of cold-adapted Pseudomonas mandelii strain JR-1.</title>
        <authorList>
            <person name="Jang S.H."/>
            <person name="Kim J."/>
            <person name="Kim J."/>
            <person name="Hong S."/>
            <person name="Lee C."/>
        </authorList>
    </citation>
    <scope>NUCLEOTIDE SEQUENCE [LARGE SCALE GENOMIC DNA]</scope>
    <source>
        <strain evidence="1 2">JR-1</strain>
    </source>
</reference>
<name>A0A024E612_9PSED</name>
<organism evidence="1 2">
    <name type="scientific">Pseudomonas mandelii JR-1</name>
    <dbReference type="NCBI Taxonomy" id="1147786"/>
    <lineage>
        <taxon>Bacteria</taxon>
        <taxon>Pseudomonadati</taxon>
        <taxon>Pseudomonadota</taxon>
        <taxon>Gammaproteobacteria</taxon>
        <taxon>Pseudomonadales</taxon>
        <taxon>Pseudomonadaceae</taxon>
        <taxon>Pseudomonas</taxon>
    </lineage>
</organism>
<evidence type="ECO:0000313" key="1">
    <source>
        <dbReference type="EMBL" id="AHZ68076.1"/>
    </source>
</evidence>